<dbReference type="InterPro" id="IPR018212">
    <property type="entry name" value="Na/solute_symporter_CS"/>
</dbReference>
<dbReference type="NCBIfam" id="TIGR02119">
    <property type="entry name" value="panF"/>
    <property type="match status" value="1"/>
</dbReference>
<dbReference type="PROSITE" id="PS00457">
    <property type="entry name" value="NA_SOLUT_SYMP_2"/>
    <property type="match status" value="1"/>
</dbReference>
<sequence length="484" mass="52253">MQTDVILPLVGYLAMVFGLSVYAYTRRKTGNFLNEYFIGNRSMGGFVLAMTLTATYISASSFIGGPGAAYKYGLGWVLLAMIQLPAVWLSLGVLGKKFAILARRYNAVTLNDMLYARYQSRLLVWLASLSLLVAFIGAMTVQFIGGARLLETAAGIPYDTGLLIFGVSIALYTSFGGFRASVLNDAMQGLVMLVGTILLLVAVIHAAGGLHKAVETLQHIDPALVSPQGGDQILDLPFMASFWILVCFGVIGLPHTAVRCISYRDSKAVHRGIILGTIVVAILMFGMHLAGALGRAVLPDLKIPDQVIPTLMITVLPPFAAGIFLAAPMAAIMSTINAQLLQSSATIVKDLYLNLRPEELKNERKLTRISSMSTLILGLLLLLAAWRPPEMIIWLNLLAFGGLEAVFLWPLVLGLYWERANAHGALSSMIVGAICYTVLASFDIKIAGLHPIVPSLVLNLLAFYIGNQFGDRARTQQPVIANAE</sequence>
<evidence type="ECO:0000256" key="4">
    <source>
        <dbReference type="ARBA" id="ARBA00022475"/>
    </source>
</evidence>
<evidence type="ECO:0000256" key="13">
    <source>
        <dbReference type="ARBA" id="ARBA00052886"/>
    </source>
</evidence>
<evidence type="ECO:0000256" key="2">
    <source>
        <dbReference type="ARBA" id="ARBA00006434"/>
    </source>
</evidence>
<feature type="transmembrane region" description="Helical" evidence="18">
    <location>
        <begin position="122"/>
        <end position="144"/>
    </location>
</feature>
<keyword evidence="5" id="KW-0997">Cell inner membrane</keyword>
<feature type="transmembrane region" description="Helical" evidence="18">
    <location>
        <begin position="156"/>
        <end position="178"/>
    </location>
</feature>
<keyword evidence="4" id="KW-1003">Cell membrane</keyword>
<keyword evidence="6 18" id="KW-0812">Transmembrane</keyword>
<evidence type="ECO:0000256" key="16">
    <source>
        <dbReference type="ARBA" id="ARBA00078588"/>
    </source>
</evidence>
<protein>
    <recommendedName>
        <fullName evidence="15">Sodium/pantothenate symporter</fullName>
    </recommendedName>
    <alternativeName>
        <fullName evidence="16">Pantothenate permease</fullName>
    </alternativeName>
</protein>
<dbReference type="GO" id="GO:0015081">
    <property type="term" value="F:sodium ion transmembrane transporter activity"/>
    <property type="evidence" value="ECO:0007669"/>
    <property type="project" value="InterPro"/>
</dbReference>
<keyword evidence="9" id="KW-0915">Sodium</keyword>
<feature type="transmembrane region" description="Helical" evidence="18">
    <location>
        <begin position="424"/>
        <end position="442"/>
    </location>
</feature>
<dbReference type="GO" id="GO:0005886">
    <property type="term" value="C:plasma membrane"/>
    <property type="evidence" value="ECO:0007669"/>
    <property type="project" value="UniProtKB-SubCell"/>
</dbReference>
<evidence type="ECO:0000256" key="8">
    <source>
        <dbReference type="ARBA" id="ARBA00022989"/>
    </source>
</evidence>
<comment type="similarity">
    <text evidence="2 17">Belongs to the sodium:solute symporter (SSF) (TC 2.A.21) family.</text>
</comment>
<dbReference type="InterPro" id="IPR011849">
    <property type="entry name" value="Na/pantothenate_symporter"/>
</dbReference>
<gene>
    <name evidence="19" type="ORF">LC20_00584</name>
</gene>
<dbReference type="InterPro" id="IPR038377">
    <property type="entry name" value="Na/Glc_symporter_sf"/>
</dbReference>
<comment type="catalytic activity">
    <reaction evidence="13">
        <text>(R)-pantothenate(in) + Na(+)(in) = (R)-pantothenate(out) + Na(+)(out)</text>
        <dbReference type="Rhea" id="RHEA:29927"/>
        <dbReference type="ChEBI" id="CHEBI:29032"/>
        <dbReference type="ChEBI" id="CHEBI:29101"/>
    </reaction>
    <physiologicalReaction direction="right-to-left" evidence="13">
        <dbReference type="Rhea" id="RHEA:29929"/>
    </physiologicalReaction>
</comment>
<feature type="transmembrane region" description="Helical" evidence="18">
    <location>
        <begin position="366"/>
        <end position="386"/>
    </location>
</feature>
<evidence type="ECO:0000256" key="12">
    <source>
        <dbReference type="ARBA" id="ARBA00023201"/>
    </source>
</evidence>
<dbReference type="NCBIfam" id="TIGR00813">
    <property type="entry name" value="sss"/>
    <property type="match status" value="1"/>
</dbReference>
<evidence type="ECO:0000313" key="20">
    <source>
        <dbReference type="Proteomes" id="UP000230961"/>
    </source>
</evidence>
<keyword evidence="11 18" id="KW-0472">Membrane</keyword>
<evidence type="ECO:0000256" key="17">
    <source>
        <dbReference type="RuleBase" id="RU362091"/>
    </source>
</evidence>
<feature type="transmembrane region" description="Helical" evidence="18">
    <location>
        <begin position="273"/>
        <end position="298"/>
    </location>
</feature>
<feature type="transmembrane region" description="Helical" evidence="18">
    <location>
        <begin position="240"/>
        <end position="261"/>
    </location>
</feature>
<dbReference type="KEGG" id="yel:LC20_00584"/>
<dbReference type="PROSITE" id="PS00456">
    <property type="entry name" value="NA_SOLUT_SYMP_1"/>
    <property type="match status" value="1"/>
</dbReference>
<dbReference type="FunFam" id="1.20.1730.10:FF:000003">
    <property type="entry name" value="Sodium/pantothenate symporter"/>
    <property type="match status" value="1"/>
</dbReference>
<keyword evidence="8 18" id="KW-1133">Transmembrane helix</keyword>
<feature type="transmembrane region" description="Helical" evidence="18">
    <location>
        <begin position="310"/>
        <end position="332"/>
    </location>
</feature>
<evidence type="ECO:0000313" key="19">
    <source>
        <dbReference type="EMBL" id="AHM71840.1"/>
    </source>
</evidence>
<evidence type="ECO:0000256" key="18">
    <source>
        <dbReference type="SAM" id="Phobius"/>
    </source>
</evidence>
<keyword evidence="3" id="KW-0813">Transport</keyword>
<accession>A0A7U4GCM0</accession>
<dbReference type="CDD" id="cd10327">
    <property type="entry name" value="SLC5sbd_PanF"/>
    <property type="match status" value="1"/>
</dbReference>
<feature type="transmembrane region" description="Helical" evidence="18">
    <location>
        <begin position="46"/>
        <end position="68"/>
    </location>
</feature>
<evidence type="ECO:0000256" key="7">
    <source>
        <dbReference type="ARBA" id="ARBA00022847"/>
    </source>
</evidence>
<feature type="transmembrane region" description="Helical" evidence="18">
    <location>
        <begin position="448"/>
        <end position="466"/>
    </location>
</feature>
<comment type="subcellular location">
    <subcellularLocation>
        <location evidence="1">Cell inner membrane</location>
        <topology evidence="1">Multi-pass membrane protein</topology>
    </subcellularLocation>
</comment>
<evidence type="ECO:0000256" key="14">
    <source>
        <dbReference type="ARBA" id="ARBA00058214"/>
    </source>
</evidence>
<name>A0A7U4GCM0_YEREN</name>
<dbReference type="Gene3D" id="1.20.1730.10">
    <property type="entry name" value="Sodium/glucose cotransporter"/>
    <property type="match status" value="1"/>
</dbReference>
<evidence type="ECO:0000256" key="5">
    <source>
        <dbReference type="ARBA" id="ARBA00022519"/>
    </source>
</evidence>
<dbReference type="EMBL" id="CP007448">
    <property type="protein sequence ID" value="AHM71840.1"/>
    <property type="molecule type" value="Genomic_DNA"/>
</dbReference>
<dbReference type="PANTHER" id="PTHR48086:SF4">
    <property type="entry name" value="SODIUM_PANTOTHENATE SYMPORTER"/>
    <property type="match status" value="1"/>
</dbReference>
<dbReference type="AlphaFoldDB" id="A0A7U4GCM0"/>
<evidence type="ECO:0000256" key="10">
    <source>
        <dbReference type="ARBA" id="ARBA00023065"/>
    </source>
</evidence>
<keyword evidence="12" id="KW-0739">Sodium transport</keyword>
<keyword evidence="7" id="KW-0769">Symport</keyword>
<dbReference type="GO" id="GO:0015293">
    <property type="term" value="F:symporter activity"/>
    <property type="evidence" value="ECO:0007669"/>
    <property type="project" value="UniProtKB-KW"/>
</dbReference>
<evidence type="ECO:0000256" key="15">
    <source>
        <dbReference type="ARBA" id="ARBA00071946"/>
    </source>
</evidence>
<feature type="transmembrane region" description="Helical" evidence="18">
    <location>
        <begin position="6"/>
        <end position="25"/>
    </location>
</feature>
<dbReference type="GO" id="GO:0036376">
    <property type="term" value="P:sodium ion export across plasma membrane"/>
    <property type="evidence" value="ECO:0007669"/>
    <property type="project" value="InterPro"/>
</dbReference>
<evidence type="ECO:0000256" key="6">
    <source>
        <dbReference type="ARBA" id="ARBA00022692"/>
    </source>
</evidence>
<reference evidence="19 20" key="1">
    <citation type="submission" date="2017-11" db="EMBL/GenBank/DDBJ databases">
        <title>The complete genome sequence and comparative genome analysis of Yersinia enterocolitica strain LC20.</title>
        <authorList>
            <person name="Shi G."/>
            <person name="Su M."/>
            <person name="Liang J."/>
            <person name="Gu W."/>
            <person name="Xiao Y."/>
            <person name="Zhang Z."/>
            <person name="Qiu H."/>
            <person name="Duan R."/>
            <person name="Zhang Z."/>
            <person name="Li Y."/>
            <person name="Zhang X."/>
            <person name="Ling Y."/>
            <person name="Song L."/>
            <person name="Chen M."/>
            <person name="Zhao Y."/>
            <person name="Wu J."/>
            <person name="Jing H."/>
            <person name="Xiao J."/>
            <person name="Wang X."/>
        </authorList>
    </citation>
    <scope>NUCLEOTIDE SEQUENCE [LARGE SCALE GENOMIC DNA]</scope>
    <source>
        <strain evidence="19 20">LC20</strain>
    </source>
</reference>
<feature type="transmembrane region" description="Helical" evidence="18">
    <location>
        <begin position="74"/>
        <end position="94"/>
    </location>
</feature>
<evidence type="ECO:0000256" key="3">
    <source>
        <dbReference type="ARBA" id="ARBA00022448"/>
    </source>
</evidence>
<dbReference type="InterPro" id="IPR050277">
    <property type="entry name" value="Sodium:Solute_Symporter"/>
</dbReference>
<dbReference type="Proteomes" id="UP000230961">
    <property type="component" value="Chromosome"/>
</dbReference>
<dbReference type="GO" id="GO:0015233">
    <property type="term" value="F:pantothenate transmembrane transporter activity"/>
    <property type="evidence" value="ECO:0007669"/>
    <property type="project" value="InterPro"/>
</dbReference>
<evidence type="ECO:0000256" key="11">
    <source>
        <dbReference type="ARBA" id="ARBA00023136"/>
    </source>
</evidence>
<dbReference type="PROSITE" id="PS50283">
    <property type="entry name" value="NA_SOLUT_SYMP_3"/>
    <property type="match status" value="1"/>
</dbReference>
<proteinExistence type="inferred from homology"/>
<feature type="transmembrane region" description="Helical" evidence="18">
    <location>
        <begin position="392"/>
        <end position="417"/>
    </location>
</feature>
<evidence type="ECO:0000256" key="1">
    <source>
        <dbReference type="ARBA" id="ARBA00004429"/>
    </source>
</evidence>
<dbReference type="PANTHER" id="PTHR48086">
    <property type="entry name" value="SODIUM/PROLINE SYMPORTER-RELATED"/>
    <property type="match status" value="1"/>
</dbReference>
<evidence type="ECO:0000256" key="9">
    <source>
        <dbReference type="ARBA" id="ARBA00023053"/>
    </source>
</evidence>
<feature type="transmembrane region" description="Helical" evidence="18">
    <location>
        <begin position="190"/>
        <end position="208"/>
    </location>
</feature>
<keyword evidence="10" id="KW-0406">Ion transport</keyword>
<organism evidence="19 20">
    <name type="scientific">Yersinia enterocolitica LC20</name>
    <dbReference type="NCBI Taxonomy" id="1443113"/>
    <lineage>
        <taxon>Bacteria</taxon>
        <taxon>Pseudomonadati</taxon>
        <taxon>Pseudomonadota</taxon>
        <taxon>Gammaproteobacteria</taxon>
        <taxon>Enterobacterales</taxon>
        <taxon>Yersiniaceae</taxon>
        <taxon>Yersinia</taxon>
    </lineage>
</organism>
<dbReference type="Pfam" id="PF00474">
    <property type="entry name" value="SSF"/>
    <property type="match status" value="1"/>
</dbReference>
<dbReference type="InterPro" id="IPR001734">
    <property type="entry name" value="Na/solute_symporter"/>
</dbReference>
<comment type="function">
    <text evidence="14">Catalyzes the sodium-dependent uptake of extracellular pantothenate.</text>
</comment>